<dbReference type="STRING" id="1445607.JCM10512_3944"/>
<dbReference type="Gene3D" id="1.10.287.100">
    <property type="match status" value="1"/>
</dbReference>
<keyword evidence="1" id="KW-0805">Transcription regulation</keyword>
<evidence type="ECO:0000256" key="3">
    <source>
        <dbReference type="ARBA" id="ARBA00023163"/>
    </source>
</evidence>
<dbReference type="Proteomes" id="UP000019131">
    <property type="component" value="Unassembled WGS sequence"/>
</dbReference>
<dbReference type="GO" id="GO:0003700">
    <property type="term" value="F:DNA-binding transcription factor activity"/>
    <property type="evidence" value="ECO:0007669"/>
    <property type="project" value="InterPro"/>
</dbReference>
<dbReference type="CDD" id="cd07377">
    <property type="entry name" value="WHTH_GntR"/>
    <property type="match status" value="1"/>
</dbReference>
<proteinExistence type="predicted"/>
<dbReference type="PANTHER" id="PTHR38445">
    <property type="entry name" value="HTH-TYPE TRANSCRIPTIONAL REPRESSOR YTRA"/>
    <property type="match status" value="1"/>
</dbReference>
<evidence type="ECO:0000256" key="1">
    <source>
        <dbReference type="ARBA" id="ARBA00023015"/>
    </source>
</evidence>
<dbReference type="InterPro" id="IPR036390">
    <property type="entry name" value="WH_DNA-bd_sf"/>
</dbReference>
<dbReference type="GO" id="GO:0003677">
    <property type="term" value="F:DNA binding"/>
    <property type="evidence" value="ECO:0007669"/>
    <property type="project" value="UniProtKB-KW"/>
</dbReference>
<accession>W4UYF0</accession>
<comment type="caution">
    <text evidence="5">The sequence shown here is derived from an EMBL/GenBank/DDBJ whole genome shotgun (WGS) entry which is preliminary data.</text>
</comment>
<dbReference type="SMART" id="SM00345">
    <property type="entry name" value="HTH_GNTR"/>
    <property type="match status" value="1"/>
</dbReference>
<dbReference type="SUPFAM" id="SSF46785">
    <property type="entry name" value="Winged helix' DNA-binding domain"/>
    <property type="match status" value="1"/>
</dbReference>
<sequence length="124" mass="14883">MRMNFKESRAIYLQIADRICDEILLEQYMEEERIPSVREYAAIVEVNANTVMRSFDYLQSQQVIYNKRGIGYFVVSGAKELIRSLRRENFLGDELDYFFRQLYTLGVPIEEIVSMYREFVKRQK</sequence>
<protein>
    <submittedName>
        <fullName evidence="5">Transcriptional regulator</fullName>
    </submittedName>
</protein>
<reference evidence="5 6" key="1">
    <citation type="journal article" date="2014" name="Genome Announc.">
        <title>Draft Genome Sequence of Bacteroides reticulotermitis Strain JCM 10512T, Isolated from the Gut of a Termite.</title>
        <authorList>
            <person name="Yuki M."/>
            <person name="Oshima K."/>
            <person name="Suda W."/>
            <person name="Sakamoto M."/>
            <person name="Iida T."/>
            <person name="Hattori M."/>
            <person name="Ohkuma M."/>
        </authorList>
    </citation>
    <scope>NUCLEOTIDE SEQUENCE [LARGE SCALE GENOMIC DNA]</scope>
    <source>
        <strain evidence="5 6">JCM 10512</strain>
    </source>
</reference>
<dbReference type="PANTHER" id="PTHR38445:SF10">
    <property type="entry name" value="GNTR-FAMILY TRANSCRIPTIONAL REGULATOR"/>
    <property type="match status" value="1"/>
</dbReference>
<dbReference type="PROSITE" id="PS50949">
    <property type="entry name" value="HTH_GNTR"/>
    <property type="match status" value="1"/>
</dbReference>
<evidence type="ECO:0000313" key="5">
    <source>
        <dbReference type="EMBL" id="GAE85504.1"/>
    </source>
</evidence>
<keyword evidence="2" id="KW-0238">DNA-binding</keyword>
<dbReference type="Pfam" id="PF00392">
    <property type="entry name" value="GntR"/>
    <property type="match status" value="1"/>
</dbReference>
<dbReference type="AlphaFoldDB" id="W4UYF0"/>
<gene>
    <name evidence="5" type="ORF">JCM10512_3944</name>
</gene>
<dbReference type="InterPro" id="IPR036388">
    <property type="entry name" value="WH-like_DNA-bd_sf"/>
</dbReference>
<evidence type="ECO:0000259" key="4">
    <source>
        <dbReference type="PROSITE" id="PS50949"/>
    </source>
</evidence>
<name>W4UYF0_9BACE</name>
<keyword evidence="6" id="KW-1185">Reference proteome</keyword>
<feature type="domain" description="HTH gntR-type" evidence="4">
    <location>
        <begin position="9"/>
        <end position="77"/>
    </location>
</feature>
<dbReference type="InterPro" id="IPR000524">
    <property type="entry name" value="Tscrpt_reg_HTH_GntR"/>
</dbReference>
<evidence type="ECO:0000313" key="6">
    <source>
        <dbReference type="Proteomes" id="UP000019131"/>
    </source>
</evidence>
<evidence type="ECO:0000256" key="2">
    <source>
        <dbReference type="ARBA" id="ARBA00023125"/>
    </source>
</evidence>
<keyword evidence="3" id="KW-0804">Transcription</keyword>
<dbReference type="Gene3D" id="1.10.10.10">
    <property type="entry name" value="Winged helix-like DNA-binding domain superfamily/Winged helix DNA-binding domain"/>
    <property type="match status" value="1"/>
</dbReference>
<dbReference type="EMBL" id="BAIV01000027">
    <property type="protein sequence ID" value="GAE85504.1"/>
    <property type="molecule type" value="Genomic_DNA"/>
</dbReference>
<organism evidence="5 6">
    <name type="scientific">Bacteroides reticulotermitis JCM 10512</name>
    <dbReference type="NCBI Taxonomy" id="1445607"/>
    <lineage>
        <taxon>Bacteria</taxon>
        <taxon>Pseudomonadati</taxon>
        <taxon>Bacteroidota</taxon>
        <taxon>Bacteroidia</taxon>
        <taxon>Bacteroidales</taxon>
        <taxon>Bacteroidaceae</taxon>
        <taxon>Bacteroides</taxon>
    </lineage>
</organism>